<name>A0A378QHM1_MORLA</name>
<dbReference type="AlphaFoldDB" id="A0A378QHM1"/>
<dbReference type="RefSeq" id="WP_115247772.1">
    <property type="nucleotide sequence ID" value="NZ_UGQC01000001.1"/>
</dbReference>
<feature type="chain" id="PRO_5017012754" evidence="2">
    <location>
        <begin position="27"/>
        <end position="665"/>
    </location>
</feature>
<feature type="region of interest" description="Disordered" evidence="1">
    <location>
        <begin position="354"/>
        <end position="409"/>
    </location>
</feature>
<proteinExistence type="predicted"/>
<keyword evidence="2" id="KW-0732">Signal</keyword>
<sequence>MKSVNQRKLVAAVAVALGVTSGVSYASTTSNGATRAQGISITNKATAEYSVGGTQQPTVTSNAVVVNINEVASFSLVATQGTSANDDKNESQTAVPGGTTTFTNTLTNNGNVSDTYTINITTGDSSDIKTANQDYSFTDPTAINYTIKNANGSTAKTDTINSGGSITLQPGQKVELSYDLKTPESQEGGKNGVGTITATSQYITSNNTATEAGKTPVATLVNENQAVVKVPVFSIVKTASADIIDLNTTKEFSYTIKVTNSKTDHSLDAVNILVSDVLPAGLTVKNPTALTATTSNGSRVGTVAVTKEGAQDKQDKLTISGADLKVGETLTLEFTVTITDKNALAADKSATNHADVYDNPTDNANSNPPNPTDANIIHDSTDTSKLTKPKTSNDGDDPNEPGGDKPAVVSFTNRNITLDGTGSKEVPPTTNDNTRATYQHVIKNNGNAEEAGLTFTITNPNTGDNITPNTTVTYTPKDGSPVTLTPTGGVYTLPTLPAGGEGTISYHVETNKAALEASETSVITVTPTGNNAPKPVSNNDTTTVKGLELTKEQLLDTDCSIATSAYASQAYTKNNLTNAVPGQCIIYKITAKNGFSEGGHDLTNVVIKDVASQWSAKATYVENSIHQSVTGTPTPPGSEASSSPLTIAPQGAVSLYFKIKIKTEQ</sequence>
<evidence type="ECO:0000256" key="2">
    <source>
        <dbReference type="SAM" id="SignalP"/>
    </source>
</evidence>
<protein>
    <submittedName>
        <fullName evidence="3">Conserved repeat domain</fullName>
    </submittedName>
</protein>
<organism evidence="3 4">
    <name type="scientific">Moraxella lacunata</name>
    <dbReference type="NCBI Taxonomy" id="477"/>
    <lineage>
        <taxon>Bacteria</taxon>
        <taxon>Pseudomonadati</taxon>
        <taxon>Pseudomonadota</taxon>
        <taxon>Gammaproteobacteria</taxon>
        <taxon>Moraxellales</taxon>
        <taxon>Moraxellaceae</taxon>
        <taxon>Moraxella</taxon>
    </lineage>
</organism>
<dbReference type="EMBL" id="UGQC01000001">
    <property type="protein sequence ID" value="STZ00345.1"/>
    <property type="molecule type" value="Genomic_DNA"/>
</dbReference>
<dbReference type="GeneID" id="302270306"/>
<dbReference type="Proteomes" id="UP000254107">
    <property type="component" value="Unassembled WGS sequence"/>
</dbReference>
<accession>A0A378QHM1</accession>
<feature type="compositionally biased region" description="Polar residues" evidence="1">
    <location>
        <begin position="383"/>
        <end position="392"/>
    </location>
</feature>
<reference evidence="3 4" key="1">
    <citation type="submission" date="2018-06" db="EMBL/GenBank/DDBJ databases">
        <authorList>
            <consortium name="Pathogen Informatics"/>
            <person name="Doyle S."/>
        </authorList>
    </citation>
    <scope>NUCLEOTIDE SEQUENCE [LARGE SCALE GENOMIC DNA]</scope>
    <source>
        <strain evidence="3 4">NCTC7911</strain>
    </source>
</reference>
<gene>
    <name evidence="3" type="ORF">NCTC7911_01740</name>
</gene>
<evidence type="ECO:0000313" key="4">
    <source>
        <dbReference type="Proteomes" id="UP000254107"/>
    </source>
</evidence>
<keyword evidence="4" id="KW-1185">Reference proteome</keyword>
<feature type="signal peptide" evidence="2">
    <location>
        <begin position="1"/>
        <end position="26"/>
    </location>
</feature>
<evidence type="ECO:0000256" key="1">
    <source>
        <dbReference type="SAM" id="MobiDB-lite"/>
    </source>
</evidence>
<evidence type="ECO:0000313" key="3">
    <source>
        <dbReference type="EMBL" id="STZ00345.1"/>
    </source>
</evidence>
<dbReference type="NCBIfam" id="TIGR01451">
    <property type="entry name" value="B_ant_repeat"/>
    <property type="match status" value="1"/>
</dbReference>
<dbReference type="InterPro" id="IPR047589">
    <property type="entry name" value="DUF11_rpt"/>
</dbReference>